<dbReference type="PANTHER" id="PTHR33567:SF3">
    <property type="entry name" value="CHROMATE ION TRANSPORTER (EUROFUNG)"/>
    <property type="match status" value="1"/>
</dbReference>
<dbReference type="SUPFAM" id="SSF82199">
    <property type="entry name" value="SET domain"/>
    <property type="match status" value="1"/>
</dbReference>
<feature type="transmembrane region" description="Helical" evidence="8">
    <location>
        <begin position="158"/>
        <end position="189"/>
    </location>
</feature>
<feature type="transmembrane region" description="Helical" evidence="8">
    <location>
        <begin position="308"/>
        <end position="331"/>
    </location>
</feature>
<dbReference type="CDD" id="cd20071">
    <property type="entry name" value="SET_SMYD"/>
    <property type="match status" value="1"/>
</dbReference>
<dbReference type="Pfam" id="PF02417">
    <property type="entry name" value="Chromate_transp"/>
    <property type="match status" value="2"/>
</dbReference>
<feature type="transmembrane region" description="Helical" evidence="8">
    <location>
        <begin position="552"/>
        <end position="570"/>
    </location>
</feature>
<dbReference type="EMBL" id="CVQI01003558">
    <property type="protein sequence ID" value="CRK12889.1"/>
    <property type="molecule type" value="Genomic_DNA"/>
</dbReference>
<evidence type="ECO:0000256" key="2">
    <source>
        <dbReference type="ARBA" id="ARBA00005262"/>
    </source>
</evidence>
<evidence type="ECO:0000256" key="1">
    <source>
        <dbReference type="ARBA" id="ARBA00004651"/>
    </source>
</evidence>
<keyword evidence="4 8" id="KW-0812">Transmembrane</keyword>
<dbReference type="InterPro" id="IPR046341">
    <property type="entry name" value="SET_dom_sf"/>
</dbReference>
<feature type="compositionally biased region" description="Polar residues" evidence="7">
    <location>
        <begin position="247"/>
        <end position="257"/>
    </location>
</feature>
<evidence type="ECO:0000313" key="11">
    <source>
        <dbReference type="Proteomes" id="UP000045706"/>
    </source>
</evidence>
<evidence type="ECO:0000256" key="5">
    <source>
        <dbReference type="ARBA" id="ARBA00022989"/>
    </source>
</evidence>
<dbReference type="PANTHER" id="PTHR33567">
    <property type="entry name" value="CHROMATE ION TRANSPORTER (EUROFUNG)"/>
    <property type="match status" value="1"/>
</dbReference>
<comment type="similarity">
    <text evidence="2">Belongs to the chromate ion transporter (CHR) (TC 2.A.51) family.</text>
</comment>
<accession>A0A0G4KSY5</accession>
<feature type="transmembrane region" description="Helical" evidence="8">
    <location>
        <begin position="277"/>
        <end position="299"/>
    </location>
</feature>
<dbReference type="InterPro" id="IPR001214">
    <property type="entry name" value="SET_dom"/>
</dbReference>
<evidence type="ECO:0000256" key="6">
    <source>
        <dbReference type="ARBA" id="ARBA00023136"/>
    </source>
</evidence>
<feature type="transmembrane region" description="Helical" evidence="8">
    <location>
        <begin position="496"/>
        <end position="517"/>
    </location>
</feature>
<feature type="region of interest" description="Disordered" evidence="7">
    <location>
        <begin position="714"/>
        <end position="734"/>
    </location>
</feature>
<dbReference type="PROSITE" id="PS50280">
    <property type="entry name" value="SET"/>
    <property type="match status" value="1"/>
</dbReference>
<gene>
    <name evidence="10" type="ORF">BN1723_009846</name>
</gene>
<feature type="transmembrane region" description="Helical" evidence="8">
    <location>
        <begin position="615"/>
        <end position="636"/>
    </location>
</feature>
<evidence type="ECO:0000256" key="4">
    <source>
        <dbReference type="ARBA" id="ARBA00022692"/>
    </source>
</evidence>
<dbReference type="Proteomes" id="UP000045706">
    <property type="component" value="Unassembled WGS sequence"/>
</dbReference>
<feature type="transmembrane region" description="Helical" evidence="8">
    <location>
        <begin position="420"/>
        <end position="440"/>
    </location>
</feature>
<evidence type="ECO:0000256" key="3">
    <source>
        <dbReference type="ARBA" id="ARBA00022475"/>
    </source>
</evidence>
<dbReference type="GO" id="GO:0015109">
    <property type="term" value="F:chromate transmembrane transporter activity"/>
    <property type="evidence" value="ECO:0007669"/>
    <property type="project" value="InterPro"/>
</dbReference>
<feature type="transmembrane region" description="Helical" evidence="8">
    <location>
        <begin position="387"/>
        <end position="408"/>
    </location>
</feature>
<dbReference type="SMART" id="SM00317">
    <property type="entry name" value="SET"/>
    <property type="match status" value="1"/>
</dbReference>
<dbReference type="GO" id="GO:0005886">
    <property type="term" value="C:plasma membrane"/>
    <property type="evidence" value="ECO:0007669"/>
    <property type="project" value="UniProtKB-SubCell"/>
</dbReference>
<keyword evidence="6 8" id="KW-0472">Membrane</keyword>
<evidence type="ECO:0000313" key="10">
    <source>
        <dbReference type="EMBL" id="CRK12889.1"/>
    </source>
</evidence>
<evidence type="ECO:0000259" key="9">
    <source>
        <dbReference type="PROSITE" id="PS50280"/>
    </source>
</evidence>
<feature type="transmembrane region" description="Helical" evidence="8">
    <location>
        <begin position="124"/>
        <end position="146"/>
    </location>
</feature>
<dbReference type="InterPro" id="IPR003370">
    <property type="entry name" value="Chromate_transpt"/>
</dbReference>
<reference evidence="11" key="1">
    <citation type="submission" date="2015-05" db="EMBL/GenBank/DDBJ databases">
        <authorList>
            <person name="Fogelqvist Johan"/>
        </authorList>
    </citation>
    <scope>NUCLEOTIDE SEQUENCE [LARGE SCALE GENOMIC DNA]</scope>
</reference>
<feature type="transmembrane region" description="Helical" evidence="8">
    <location>
        <begin position="460"/>
        <end position="489"/>
    </location>
</feature>
<protein>
    <recommendedName>
        <fullName evidence="9">SET domain-containing protein</fullName>
    </recommendedName>
</protein>
<comment type="subcellular location">
    <subcellularLocation>
        <location evidence="1">Cell membrane</location>
        <topology evidence="1">Multi-pass membrane protein</topology>
    </subcellularLocation>
</comment>
<evidence type="ECO:0000256" key="7">
    <source>
        <dbReference type="SAM" id="MobiDB-lite"/>
    </source>
</evidence>
<feature type="transmembrane region" description="Helical" evidence="8">
    <location>
        <begin position="83"/>
        <end position="104"/>
    </location>
</feature>
<keyword evidence="3" id="KW-1003">Cell membrane</keyword>
<proteinExistence type="inferred from homology"/>
<evidence type="ECO:0000256" key="8">
    <source>
        <dbReference type="SAM" id="Phobius"/>
    </source>
</evidence>
<keyword evidence="5 8" id="KW-1133">Transmembrane helix</keyword>
<sequence length="1393" mass="153047">MAIRGGTSWRNAQVSKRLWSTFRTNYHLGFTAFGGPPVHFKILREKFVVKLGWIDEQIYQELFSVCQAFSGPGSTKMHYCINLIHDGFLSALLGFLIWSLPGALGMYGLSVGISNIGDSLPGPVYALLSGLNASTVGIIAVAAVQLSEKAITDPLTRMIVLVAGAAGILYNALWYFPLLMFVAGVVTVVHDFRWLHPLAKGVLDLVKNPRKKSRAPENESIELPETQRDDRSDAVSREHEAPPSRNDAASTLPITENQRSEAETEPRVVPTERVLDFSWAVGLAIIVFFLITFTVVMVLRGVLPTKPLLYSFFANMYLAGTIIFGGGPVVIPLLREYVVAEGWVSPRDFLIGLAIQQSFPGPNFNFAVYLGALTAINGGYNSAAGAVLGYIGIFAPGLITVHGTMGIWSAIRGLRWVKSLLRGVNAGAVGLIYTAVYRLWQIGYIDQDFQQGTSLAQEPWWVVVTASSFVFGYSFGVNPPVVIVMGAVLGLRNQMGYTWFLCQCQIGLYAIDAVPLLTKFLTVLRAATARREHEVTGGYHTMGSDWQHINPVLWVVMCCLFGLAYFYLLVRMARACEEFLLLSEAHALSQGLRLRPIFRSRWPAWQRQSLAKRKALLAPVALTIIAVIVATIGLPWGGTIVPLGPSYPLSVLNETFYYGLTQERIANPHRAAEPEYGVEGQPVPTFLRNSALYLAADQLDELDALLETSTEKIRQRYPSSPGHRPGSRHGEITRDVEQVDDKPFRLGQNLFKTTATEGLGFATTTFFSELNTTRLGLPSYLAPRDLEGLMYSNNVTTNCYDVTTRYLFRDLKLPSDPFALHRIGSLVDFSRWLDQPRVTPANATAEPARDDDDDDMGTSFYVSYTDGGTKNVFTAMQVLFFRPADPRVLECGYSVAEFKRPASLHRRGAVVEGAPFVVAGQCLDGLFAYPPAAAVNHLLRRRGNALARAAQAWHPRNRRALEAVLGEVAQGYYSLLRQRVERADLRLTADQVADERAVWKNVGIMLRTDLNEWMRDICVFVLQMTRYVLQFLMVRAYVPTLLRWFSFARPLGYETGEAPEQEECIGPYCLYHNRGYAHSRGIVLLTTAPALAHLKHTLAAAPPPAPLPESLFAAVDMPGKGVGLVAQAPIPAGTPLIASPPVLLVHRAFFERPPADAAVLYDQIPALLSAAARRALLRQMGGSVRGIVATNAFQVDVGGDVAGGHHHHFGVFPAISRLNHDCGPNAAAWTDKTGLVHRAFASKDIAAGEEISISYVDALAPRAERRARMAGSWGFECGCRRCAAGDESDARVAEIKALEARLGDVAAKVTMGDIERYLELMKEEGLEGKMAGAYTTAALNYSLFGKQGLAVRHARLALECGLREEGPHAADVAAMRELAKAPKEHFTWRGRVR</sequence>
<feature type="domain" description="SET" evidence="9">
    <location>
        <begin position="1106"/>
        <end position="1256"/>
    </location>
</feature>
<name>A0A0G4KSY5_VERLO</name>
<dbReference type="Pfam" id="PF00856">
    <property type="entry name" value="SET"/>
    <property type="match status" value="1"/>
</dbReference>
<feature type="compositionally biased region" description="Basic and acidic residues" evidence="7">
    <location>
        <begin position="225"/>
        <end position="242"/>
    </location>
</feature>
<dbReference type="Gene3D" id="2.170.270.10">
    <property type="entry name" value="SET domain"/>
    <property type="match status" value="1"/>
</dbReference>
<organism evidence="10 11">
    <name type="scientific">Verticillium longisporum</name>
    <name type="common">Verticillium dahliae var. longisporum</name>
    <dbReference type="NCBI Taxonomy" id="100787"/>
    <lineage>
        <taxon>Eukaryota</taxon>
        <taxon>Fungi</taxon>
        <taxon>Dikarya</taxon>
        <taxon>Ascomycota</taxon>
        <taxon>Pezizomycotina</taxon>
        <taxon>Sordariomycetes</taxon>
        <taxon>Hypocreomycetidae</taxon>
        <taxon>Glomerellales</taxon>
        <taxon>Plectosphaerellaceae</taxon>
        <taxon>Verticillium</taxon>
    </lineage>
</organism>
<feature type="region of interest" description="Disordered" evidence="7">
    <location>
        <begin position="213"/>
        <end position="265"/>
    </location>
</feature>